<accession>A0A5S9NCC1</accession>
<keyword evidence="1" id="KW-0812">Transmembrane</keyword>
<dbReference type="EMBL" id="CACSIK010000001">
    <property type="protein sequence ID" value="CAA0087733.1"/>
    <property type="molecule type" value="Genomic_DNA"/>
</dbReference>
<name>A0A5S9NCC1_9GAMM</name>
<keyword evidence="1" id="KW-1133">Transmembrane helix</keyword>
<keyword evidence="1" id="KW-0472">Membrane</keyword>
<protein>
    <submittedName>
        <fullName evidence="2">Uncharacterized protein</fullName>
    </submittedName>
</protein>
<organism evidence="2 5">
    <name type="scientific">Zhongshania aliphaticivorans</name>
    <dbReference type="NCBI Taxonomy" id="1470434"/>
    <lineage>
        <taxon>Bacteria</taxon>
        <taxon>Pseudomonadati</taxon>
        <taxon>Pseudomonadota</taxon>
        <taxon>Gammaproteobacteria</taxon>
        <taxon>Cellvibrionales</taxon>
        <taxon>Spongiibacteraceae</taxon>
        <taxon>Zhongshania</taxon>
    </lineage>
</organism>
<dbReference type="AlphaFoldDB" id="A0A5S9NCC1"/>
<feature type="transmembrane region" description="Helical" evidence="1">
    <location>
        <begin position="166"/>
        <end position="184"/>
    </location>
</feature>
<sequence length="232" mass="25571">MSENTAEANPLSTPSLAMIFLMTALIVIAVTILLQAGWVQWRFSSVEIDDKPANDPRSQREAYLEAKALKLVSSVADVRDINVMVQITGQLDSSSTESSEIKTVLILVNETKRSGTLAQAITAIVSTGLAMDASRGDSLALQFHEFSHIAARKENVLGLSLIQRTYLGLIVLFIGVCGFAWASFRYKNQLLKVEHARNAYQDQLQRFKLIASDEPARVASVMSDWLNGVKDR</sequence>
<evidence type="ECO:0000313" key="5">
    <source>
        <dbReference type="Proteomes" id="UP000435877"/>
    </source>
</evidence>
<feature type="transmembrane region" description="Helical" evidence="1">
    <location>
        <begin position="15"/>
        <end position="34"/>
    </location>
</feature>
<proteinExistence type="predicted"/>
<dbReference type="OrthoDB" id="5741401at2"/>
<evidence type="ECO:0000256" key="1">
    <source>
        <dbReference type="SAM" id="Phobius"/>
    </source>
</evidence>
<keyword evidence="5" id="KW-1185">Reference proteome</keyword>
<evidence type="ECO:0000313" key="3">
    <source>
        <dbReference type="EMBL" id="CAA0115377.1"/>
    </source>
</evidence>
<dbReference type="EMBL" id="CACSIM010000005">
    <property type="protein sequence ID" value="CAA0115377.1"/>
    <property type="molecule type" value="Genomic_DNA"/>
</dbReference>
<dbReference type="RefSeq" id="WP_159267983.1">
    <property type="nucleotide sequence ID" value="NZ_CACSIK010000001.1"/>
</dbReference>
<evidence type="ECO:0000313" key="4">
    <source>
        <dbReference type="EMBL" id="CAA0120193.1"/>
    </source>
</evidence>
<dbReference type="EMBL" id="CACSIM010000007">
    <property type="protein sequence ID" value="CAA0120193.1"/>
    <property type="molecule type" value="Genomic_DNA"/>
</dbReference>
<reference evidence="5 6" key="1">
    <citation type="submission" date="2019-11" db="EMBL/GenBank/DDBJ databases">
        <authorList>
            <person name="Holert J."/>
        </authorList>
    </citation>
    <scope>NUCLEOTIDE SEQUENCE [LARGE SCALE GENOMIC DNA]</scope>
    <source>
        <strain evidence="3">BC3_2A</strain>
        <strain evidence="2">SB11_1A</strain>
    </source>
</reference>
<gene>
    <name evidence="2" type="ORF">IHBHHGIJ_01384</name>
    <name evidence="3" type="ORF">KFEGEMFD_03124</name>
    <name evidence="4" type="ORF">KFEGEMFD_03683</name>
</gene>
<dbReference type="Proteomes" id="UP000435877">
    <property type="component" value="Unassembled WGS sequence"/>
</dbReference>
<evidence type="ECO:0000313" key="2">
    <source>
        <dbReference type="EMBL" id="CAA0087733.1"/>
    </source>
</evidence>
<dbReference type="Proteomes" id="UP000439591">
    <property type="component" value="Unassembled WGS sequence"/>
</dbReference>
<evidence type="ECO:0000313" key="6">
    <source>
        <dbReference type="Proteomes" id="UP000439591"/>
    </source>
</evidence>